<feature type="transmembrane region" description="Helical" evidence="9">
    <location>
        <begin position="319"/>
        <end position="338"/>
    </location>
</feature>
<keyword evidence="3" id="KW-1003">Cell membrane</keyword>
<dbReference type="EMBL" id="FNPH01000004">
    <property type="protein sequence ID" value="SDY96463.1"/>
    <property type="molecule type" value="Genomic_DNA"/>
</dbReference>
<accession>A0A1H3P669</accession>
<dbReference type="InterPro" id="IPR020846">
    <property type="entry name" value="MFS_dom"/>
</dbReference>
<dbReference type="RefSeq" id="WP_091556434.1">
    <property type="nucleotide sequence ID" value="NZ_FNPH01000004.1"/>
</dbReference>
<feature type="transmembrane region" description="Helical" evidence="9">
    <location>
        <begin position="231"/>
        <end position="255"/>
    </location>
</feature>
<evidence type="ECO:0000256" key="5">
    <source>
        <dbReference type="ARBA" id="ARBA00022989"/>
    </source>
</evidence>
<feature type="transmembrane region" description="Helical" evidence="9">
    <location>
        <begin position="78"/>
        <end position="110"/>
    </location>
</feature>
<dbReference type="PANTHER" id="PTHR23513:SF9">
    <property type="entry name" value="ENTEROBACTIN EXPORTER ENTS"/>
    <property type="match status" value="1"/>
</dbReference>
<sequence length="426" mass="43134">MRRRSAYGLLAAEAVSVAGTRMSVVAVPWFVLQTTGDALLTGVTAFVEMAALVAARVLGGPLVDRVGLRTTSVGGDLIAGLVLGVVPLLYAAGLLAYPVLLVLVGVVGLFRGPSDNAKYAMVPDVAAAAGWSNERAAGLADSVHRLGSLIGAPLGGVLIALVGAPAVIALDAVSFLLAAALVATLVRVRPAASDPAKADPAEAGHRIRVGGYLADLAAGLRFVRRDPLLRAIVAMVLLTNLLDQALTAVLIPVWAAERFHDATSVGLVFGALSAGAFVGSLLVSVYGARLPRWRTYAVAFLLGAVPRIFVLALPVGLPVVAGVALAGGVLIGAINPLLSAAEFERIPAGLRARVLGAVGGLAWAGIPLGGLVGGVLASTLGPTGGILVVGTAYLLVTLDPLVRRHTWRLMNRPAASAATTPVSVPG</sequence>
<evidence type="ECO:0000256" key="7">
    <source>
        <dbReference type="ARBA" id="ARBA00038075"/>
    </source>
</evidence>
<dbReference type="InterPro" id="IPR036259">
    <property type="entry name" value="MFS_trans_sf"/>
</dbReference>
<feature type="transmembrane region" description="Helical" evidence="9">
    <location>
        <begin position="157"/>
        <end position="183"/>
    </location>
</feature>
<evidence type="ECO:0000256" key="8">
    <source>
        <dbReference type="ARBA" id="ARBA00040914"/>
    </source>
</evidence>
<keyword evidence="2" id="KW-0813">Transport</keyword>
<keyword evidence="4 9" id="KW-0812">Transmembrane</keyword>
<keyword evidence="5 9" id="KW-1133">Transmembrane helix</keyword>
<evidence type="ECO:0000256" key="6">
    <source>
        <dbReference type="ARBA" id="ARBA00023136"/>
    </source>
</evidence>
<evidence type="ECO:0000313" key="11">
    <source>
        <dbReference type="EMBL" id="SDY96463.1"/>
    </source>
</evidence>
<dbReference type="InterPro" id="IPR011701">
    <property type="entry name" value="MFS"/>
</dbReference>
<gene>
    <name evidence="11" type="ORF">SAMN05444365_104341</name>
</gene>
<feature type="transmembrane region" description="Helical" evidence="9">
    <location>
        <begin position="7"/>
        <end position="32"/>
    </location>
</feature>
<evidence type="ECO:0000256" key="2">
    <source>
        <dbReference type="ARBA" id="ARBA00022448"/>
    </source>
</evidence>
<dbReference type="PANTHER" id="PTHR23513">
    <property type="entry name" value="INTEGRAL MEMBRANE EFFLUX PROTEIN-RELATED"/>
    <property type="match status" value="1"/>
</dbReference>
<dbReference type="AlphaFoldDB" id="A0A1H3P669"/>
<feature type="transmembrane region" description="Helical" evidence="9">
    <location>
        <begin position="267"/>
        <end position="288"/>
    </location>
</feature>
<feature type="transmembrane region" description="Helical" evidence="9">
    <location>
        <begin position="295"/>
        <end position="313"/>
    </location>
</feature>
<dbReference type="CDD" id="cd06173">
    <property type="entry name" value="MFS_MefA_like"/>
    <property type="match status" value="1"/>
</dbReference>
<evidence type="ECO:0000256" key="4">
    <source>
        <dbReference type="ARBA" id="ARBA00022692"/>
    </source>
</evidence>
<dbReference type="Gene3D" id="1.20.1250.20">
    <property type="entry name" value="MFS general substrate transporter like domains"/>
    <property type="match status" value="1"/>
</dbReference>
<evidence type="ECO:0000256" key="1">
    <source>
        <dbReference type="ARBA" id="ARBA00004429"/>
    </source>
</evidence>
<dbReference type="STRING" id="405436.SAMN05444365_104341"/>
<feature type="transmembrane region" description="Helical" evidence="9">
    <location>
        <begin position="350"/>
        <end position="377"/>
    </location>
</feature>
<feature type="transmembrane region" description="Helical" evidence="9">
    <location>
        <begin position="38"/>
        <end position="58"/>
    </location>
</feature>
<feature type="transmembrane region" description="Helical" evidence="9">
    <location>
        <begin position="383"/>
        <end position="402"/>
    </location>
</feature>
<dbReference type="GO" id="GO:0005886">
    <property type="term" value="C:plasma membrane"/>
    <property type="evidence" value="ECO:0007669"/>
    <property type="project" value="UniProtKB-SubCell"/>
</dbReference>
<keyword evidence="6 9" id="KW-0472">Membrane</keyword>
<evidence type="ECO:0000256" key="9">
    <source>
        <dbReference type="SAM" id="Phobius"/>
    </source>
</evidence>
<dbReference type="SUPFAM" id="SSF103473">
    <property type="entry name" value="MFS general substrate transporter"/>
    <property type="match status" value="1"/>
</dbReference>
<feature type="domain" description="Major facilitator superfamily (MFS) profile" evidence="10">
    <location>
        <begin position="1"/>
        <end position="408"/>
    </location>
</feature>
<comment type="subcellular location">
    <subcellularLocation>
        <location evidence="1">Cell inner membrane</location>
        <topology evidence="1">Multi-pass membrane protein</topology>
    </subcellularLocation>
</comment>
<comment type="similarity">
    <text evidence="7">Belongs to the major facilitator superfamily. Drug:H(+) antiporter-3 (DHA3) (TC 2.A.1.21) family.</text>
</comment>
<organism evidence="11 12">
    <name type="scientific">Micromonospora pattaloongensis</name>
    <dbReference type="NCBI Taxonomy" id="405436"/>
    <lineage>
        <taxon>Bacteria</taxon>
        <taxon>Bacillati</taxon>
        <taxon>Actinomycetota</taxon>
        <taxon>Actinomycetes</taxon>
        <taxon>Micromonosporales</taxon>
        <taxon>Micromonosporaceae</taxon>
        <taxon>Micromonospora</taxon>
    </lineage>
</organism>
<keyword evidence="12" id="KW-1185">Reference proteome</keyword>
<dbReference type="Proteomes" id="UP000242415">
    <property type="component" value="Unassembled WGS sequence"/>
</dbReference>
<reference evidence="12" key="1">
    <citation type="submission" date="2016-10" db="EMBL/GenBank/DDBJ databases">
        <authorList>
            <person name="Varghese N."/>
            <person name="Submissions S."/>
        </authorList>
    </citation>
    <scope>NUCLEOTIDE SEQUENCE [LARGE SCALE GENOMIC DNA]</scope>
    <source>
        <strain evidence="12">DSM 45245</strain>
    </source>
</reference>
<name>A0A1H3P669_9ACTN</name>
<protein>
    <recommendedName>
        <fullName evidence="8">Multidrug efflux pump Tap</fullName>
    </recommendedName>
</protein>
<evidence type="ECO:0000313" key="12">
    <source>
        <dbReference type="Proteomes" id="UP000242415"/>
    </source>
</evidence>
<proteinExistence type="inferred from homology"/>
<evidence type="ECO:0000259" key="10">
    <source>
        <dbReference type="PROSITE" id="PS50850"/>
    </source>
</evidence>
<dbReference type="OrthoDB" id="9793136at2"/>
<dbReference type="PROSITE" id="PS50850">
    <property type="entry name" value="MFS"/>
    <property type="match status" value="1"/>
</dbReference>
<dbReference type="Pfam" id="PF07690">
    <property type="entry name" value="MFS_1"/>
    <property type="match status" value="1"/>
</dbReference>
<dbReference type="GO" id="GO:0022857">
    <property type="term" value="F:transmembrane transporter activity"/>
    <property type="evidence" value="ECO:0007669"/>
    <property type="project" value="InterPro"/>
</dbReference>
<evidence type="ECO:0000256" key="3">
    <source>
        <dbReference type="ARBA" id="ARBA00022475"/>
    </source>
</evidence>